<feature type="compositionally biased region" description="Polar residues" evidence="1">
    <location>
        <begin position="521"/>
        <end position="543"/>
    </location>
</feature>
<evidence type="ECO:0000313" key="4">
    <source>
        <dbReference type="Proteomes" id="UP001058317"/>
    </source>
</evidence>
<dbReference type="InterPro" id="IPR058034">
    <property type="entry name" value="BigA_beta"/>
</dbReference>
<protein>
    <recommendedName>
        <fullName evidence="2">Autotransporter domain-containing protein</fullName>
    </recommendedName>
</protein>
<accession>A0AAD1L838</accession>
<reference evidence="3" key="1">
    <citation type="submission" date="2022-07" db="EMBL/GenBank/DDBJ databases">
        <title>Complete genome sequence of carbapenem-resistant Citrobacter spp. in Japan.</title>
        <authorList>
            <person name="Maehana S."/>
            <person name="Suzuki M."/>
            <person name="Kitasato H."/>
        </authorList>
    </citation>
    <scope>NUCLEOTIDE SEQUENCE</scope>
    <source>
        <strain evidence="3">KAM621</strain>
    </source>
</reference>
<evidence type="ECO:0000259" key="2">
    <source>
        <dbReference type="PROSITE" id="PS51208"/>
    </source>
</evidence>
<feature type="compositionally biased region" description="Low complexity" evidence="1">
    <location>
        <begin position="102"/>
        <end position="112"/>
    </location>
</feature>
<dbReference type="PROSITE" id="PS51208">
    <property type="entry name" value="AUTOTRANSPORTER"/>
    <property type="match status" value="1"/>
</dbReference>
<feature type="compositionally biased region" description="Low complexity" evidence="1">
    <location>
        <begin position="455"/>
        <end position="489"/>
    </location>
</feature>
<proteinExistence type="predicted"/>
<feature type="compositionally biased region" description="Low complexity" evidence="1">
    <location>
        <begin position="219"/>
        <end position="261"/>
    </location>
</feature>
<feature type="compositionally biased region" description="Polar residues" evidence="1">
    <location>
        <begin position="490"/>
        <end position="514"/>
    </location>
</feature>
<feature type="compositionally biased region" description="Low complexity" evidence="1">
    <location>
        <begin position="193"/>
        <end position="212"/>
    </location>
</feature>
<sequence>MVNGVTYTNTTFAITKQGDGYLLTAPDGKTLTVTSLNVMGNALVMQGTYGSNNLFWSYNRAGKLTLAGPDTTVIDGDGQQKTVDGGSTAGGPGDTGTIINGDGNDINVNGDTGATGGGTGTDVNGNDNTINNGGKNTADGEGSAGTDVTGDGNDINNTGDNSGTNGGTGTGVDGNDNTINNGGKNTADGEGSTGTDVTGDGNDINNTGDNGATNGGTGTDVDGNGNTVDNGGNNTADGAGSTGTDVTGDGNDINNTGDNSGTNGGTGTGVDGNDNTINNGGKNTADGEGSTGTDVTGNGNDINNTGDNGATGGGTGTDVDGNDNTINNGGKNTADGEGSTGTDVTGDGNDINNTGDNGATNGGTGTDVTGDGNTIDNKGNNTADGAGSTGTDVDGNGNKIINEGDTSAAAGGTGTSVDGNDNTIDNKGKNTADGEGSTGTDVTGDGNKINNEGDTSATSGATGTNVDGNGNEINNNGANSADGAGSTGTNVSGDDNTINSKGDTSAKNGATGTDITGDGNKYNNTGDITAEGENSTGVNISGNKATVDNEGEINVSNGASGINITGDDATVTNKGAITVSDNATGIKITGDNANVAQGGDISLPIATDGQGTLQPGTGLDIIGNHADVTVSGKIDFKTPQPITGLVSSAGKITGVHISGSDNNLTVSGATNFDVEGNLSNFTGKLVALDVSGENNTVNLTGGFNQLFDGRAASNSGLLGIGIDGANNIVNVSGESTFTMTSAANLTQHSGDSKLAKVSGGSKLNLTATSTLVVDVIAEHANNTYQSMEADMALMSSTGEGSSIVNMGNISTPTVGNLLLGAENGASVENKGTISVSSVSATQSADTADDFVMGAFKGATATNSGTISVINTQEKAVGSGNYHNQAPFSPGWRHHYVMVGNDNTSLENTGEININGVSTWGMAVTNHSSAVNKATGTINLDGFRPVTDENGVITSKADAGLVGDKYQSAAMMAGNEGGASFGNNSSAVNEGNINVSNAGYGMAAFAGGTATNKGTITLTGDSTAAANGQLAAMAVFGGGTIINDDSGQIIINAANGQAFFSDGNVNNRIINRGAINLGTNVPATADNSADLETQEFVDGSILTGTTTLSRNASVMSGSTVSNTGTVDGTSTLTVEGIYNNQTGAVTSAPLTVNASGVVNNSGTLSGKTTVSGKMVNTGTMTRGATMNGSGKVTNSGAVALGSSSDASNASILELKNNSVFDNLSGGTIALDNNKNAVHLNNDSTLKNEKGGTITVTNSSTGAGINIWGGTADFINDGTATATGKTLVGSSSDAAAGKAFAWNQDDGVINFTATASGQSAVSLTNSNYVGINDGTMNLSGSGAIGMKGSKNAQLVNNGTINLGTTGTDETGMIAMQLDAGATADAVIENNGAINIYAKDSYAFSRLGANGRIINNGTVLLEGTGSGLVKESDVTVEGNGTGGNGTETHAASYTLPTDPTVAPVQSKGLRSSVSQYTIGTSASGTAGTLTADYVDLGDVDVDTGFTAGTAATTQTFNDVFVGEDIQGEQNIKSTSVVWSAQGQKDANGNVDVTMTKNAYTDVVTDSSVSGVAGALDAAYTNNELFSSLNLKTSADVTKAMKQISGNKAVNVSRDARRLSNRFDMLADAAPELGNGLSFNLVAKGDQRAELGKDTQYDMMALRQKLGFGDNQSLTMEYGIARLDGKGNVSSGSDGITGGYSQFLGLEHAMPLGEEGLSWNNALRYDVHQLDSKRGINYGDVNKQALADSRQQYLELRTEGRKTFTVSEGLDVVPYAGLKLRHTMEDGYQERGAGDFNLNMNSSTETAVDSVVGMKLSYAGKDGWAATATLEGGPNLSYVSTGKKASLQGAAGQSFNVDDGQKGGSINSMAQVGVKYNAGNTSAGLDAFHWKEDNISDKGFMLNIKHNF</sequence>
<dbReference type="Pfam" id="PF25783">
    <property type="entry name" value="BigA_beta"/>
    <property type="match status" value="1"/>
</dbReference>
<feature type="compositionally biased region" description="Low complexity" evidence="1">
    <location>
        <begin position="366"/>
        <end position="377"/>
    </location>
</feature>
<evidence type="ECO:0000256" key="1">
    <source>
        <dbReference type="SAM" id="MobiDB-lite"/>
    </source>
</evidence>
<gene>
    <name evidence="3" type="ORF">KAM621c_41370</name>
</gene>
<feature type="compositionally biased region" description="Low complexity" evidence="1">
    <location>
        <begin position="121"/>
        <end position="137"/>
    </location>
</feature>
<dbReference type="EMBL" id="AP026382">
    <property type="protein sequence ID" value="BDN99032.1"/>
    <property type="molecule type" value="Genomic_DNA"/>
</dbReference>
<dbReference type="Proteomes" id="UP001058317">
    <property type="component" value="Chromosome"/>
</dbReference>
<evidence type="ECO:0000313" key="3">
    <source>
        <dbReference type="EMBL" id="BDN99032.1"/>
    </source>
</evidence>
<dbReference type="InterPro" id="IPR005546">
    <property type="entry name" value="Autotransporte_beta"/>
</dbReference>
<feature type="region of interest" description="Disordered" evidence="1">
    <location>
        <begin position="1433"/>
        <end position="1455"/>
    </location>
</feature>
<feature type="domain" description="Autotransporter" evidence="2">
    <location>
        <begin position="1626"/>
        <end position="1904"/>
    </location>
</feature>
<organism evidence="3 4">
    <name type="scientific">Citrobacter braakii</name>
    <dbReference type="NCBI Taxonomy" id="57706"/>
    <lineage>
        <taxon>Bacteria</taxon>
        <taxon>Pseudomonadati</taxon>
        <taxon>Pseudomonadota</taxon>
        <taxon>Gammaproteobacteria</taxon>
        <taxon>Enterobacterales</taxon>
        <taxon>Enterobacteriaceae</taxon>
        <taxon>Citrobacter</taxon>
        <taxon>Citrobacter freundii complex</taxon>
    </lineage>
</organism>
<feature type="compositionally biased region" description="Low complexity" evidence="1">
    <location>
        <begin position="173"/>
        <end position="186"/>
    </location>
</feature>
<feature type="compositionally biased region" description="Low complexity" evidence="1">
    <location>
        <begin position="145"/>
        <end position="163"/>
    </location>
</feature>
<feature type="compositionally biased region" description="Low complexity" evidence="1">
    <location>
        <begin position="340"/>
        <end position="359"/>
    </location>
</feature>
<feature type="region of interest" description="Disordered" evidence="1">
    <location>
        <begin position="102"/>
        <end position="543"/>
    </location>
</feature>
<feature type="compositionally biased region" description="Low complexity" evidence="1">
    <location>
        <begin position="317"/>
        <end position="333"/>
    </location>
</feature>
<feature type="compositionally biased region" description="Low complexity" evidence="1">
    <location>
        <begin position="291"/>
        <end position="308"/>
    </location>
</feature>
<dbReference type="SUPFAM" id="SSF103515">
    <property type="entry name" value="Autotransporter"/>
    <property type="match status" value="1"/>
</dbReference>
<feature type="compositionally biased region" description="Low complexity" evidence="1">
    <location>
        <begin position="271"/>
        <end position="281"/>
    </location>
</feature>
<name>A0AAD1L838_CITBR</name>
<dbReference type="InterPro" id="IPR036709">
    <property type="entry name" value="Autotransporte_beta_dom_sf"/>
</dbReference>